<keyword evidence="7" id="KW-0732">Signal</keyword>
<keyword evidence="4 6" id="KW-0720">Serine protease</keyword>
<sequence length="708" mass="71669">MKTVPIRATATRGSRALLAAVVAAAAVTGALVSAPAGAAADDATSLQLVTLSGAGTSGSGDDAAALLARQDAVLATIGSPTATYRWTTALNGFAVQLTNDQVTVLEDDPEVVGVEPSTVLPMAGRITSSGAQAAQLAGPRGDVGRGGSGVVIGFVDSGLALGSPLFADVPGLGAGNDSYTGECTAGDGWPSSSCNRKVVGAGWWVAGFGADRIRSSERLSPLDVVGHGTQVASVAAGNSDVSVRVRGRTMGDFGGVAPRARIAAYKACWAAPDPADDGCATADLVSAIDRATADGVDVLNIAVAGPAAVDTVERALLGAAEADVVVVGAAGNAGRSSFAGHASPWVTTVGATRGSTLRGRVSVVGGPSLTGASRSRRSLAPVRLVVGADVAASGARQRDARQCRPGSLDARRVAGRAVLCVRGGIGRVDKSEAVALADGVAMVLVNERPGVVIDDFHSVPTVQLTQRDGRRLSRWARTHVRTTVRIAGLPSGRTPARAAGWSAPGDSRSTVLKPDVVAVGEGVLGAVPGSWALFSGTSAATARVSGLAALLRSRHDWSAPVVRSVLTTTARPVAGAPTLTQGSGQVGVALPRPGLALDVRPSSYRKALEAHSWRGLNTSSIIVRGGGTTTRRVTNLGSRAEYFSGQALGFTRHQVRLTPVALRLAPGETATVRVTITGPTGPTPLDDGWVVWRGARGSETRIPVAITR</sequence>
<dbReference type="InterPro" id="IPR010259">
    <property type="entry name" value="S8pro/Inhibitor_I9"/>
</dbReference>
<dbReference type="InterPro" id="IPR037045">
    <property type="entry name" value="S8pro/Inhibitor_I9_sf"/>
</dbReference>
<dbReference type="AlphaFoldDB" id="A0A2R7Z036"/>
<dbReference type="PRINTS" id="PR00723">
    <property type="entry name" value="SUBTILISIN"/>
</dbReference>
<dbReference type="GO" id="GO:0006508">
    <property type="term" value="P:proteolysis"/>
    <property type="evidence" value="ECO:0007669"/>
    <property type="project" value="UniProtKB-KW"/>
</dbReference>
<dbReference type="OrthoDB" id="614750at2"/>
<dbReference type="InterPro" id="IPR045051">
    <property type="entry name" value="SBT"/>
</dbReference>
<feature type="chain" id="PRO_5038719760" description="Peptidase S8 and S53 subtilisin kexin sedolisin" evidence="7">
    <location>
        <begin position="39"/>
        <end position="708"/>
    </location>
</feature>
<protein>
    <recommendedName>
        <fullName evidence="13">Peptidase S8 and S53 subtilisin kexin sedolisin</fullName>
    </recommendedName>
</protein>
<dbReference type="InterPro" id="IPR022398">
    <property type="entry name" value="Peptidase_S8_His-AS"/>
</dbReference>
<dbReference type="InterPro" id="IPR003137">
    <property type="entry name" value="PA_domain"/>
</dbReference>
<feature type="domain" description="PA" evidence="9">
    <location>
        <begin position="401"/>
        <end position="472"/>
    </location>
</feature>
<keyword evidence="2 6" id="KW-0645">Protease</keyword>
<evidence type="ECO:0000256" key="3">
    <source>
        <dbReference type="ARBA" id="ARBA00022801"/>
    </source>
</evidence>
<dbReference type="PROSITE" id="PS51892">
    <property type="entry name" value="SUBTILASE"/>
    <property type="match status" value="1"/>
</dbReference>
<feature type="domain" description="Peptidase S8/S53" evidence="8">
    <location>
        <begin position="147"/>
        <end position="578"/>
    </location>
</feature>
<evidence type="ECO:0000256" key="6">
    <source>
        <dbReference type="PROSITE-ProRule" id="PRU01240"/>
    </source>
</evidence>
<dbReference type="InterPro" id="IPR000209">
    <property type="entry name" value="Peptidase_S8/S53_dom"/>
</dbReference>
<feature type="domain" description="Inhibitor I9" evidence="10">
    <location>
        <begin position="79"/>
        <end position="120"/>
    </location>
</feature>
<keyword evidence="3 6" id="KW-0378">Hydrolase</keyword>
<dbReference type="Proteomes" id="UP000244867">
    <property type="component" value="Unassembled WGS sequence"/>
</dbReference>
<dbReference type="PROSITE" id="PS00137">
    <property type="entry name" value="SUBTILASE_HIS"/>
    <property type="match status" value="1"/>
</dbReference>
<evidence type="ECO:0000259" key="9">
    <source>
        <dbReference type="Pfam" id="PF02225"/>
    </source>
</evidence>
<evidence type="ECO:0000256" key="7">
    <source>
        <dbReference type="SAM" id="SignalP"/>
    </source>
</evidence>
<feature type="active site" description="Charge relay system" evidence="5 6">
    <location>
        <position position="538"/>
    </location>
</feature>
<dbReference type="GO" id="GO:0004252">
    <property type="term" value="F:serine-type endopeptidase activity"/>
    <property type="evidence" value="ECO:0007669"/>
    <property type="project" value="UniProtKB-UniRule"/>
</dbReference>
<comment type="similarity">
    <text evidence="1 6">Belongs to the peptidase S8 family.</text>
</comment>
<dbReference type="Pfam" id="PF05922">
    <property type="entry name" value="Inhibitor_I9"/>
    <property type="match status" value="1"/>
</dbReference>
<dbReference type="Gene3D" id="3.50.30.30">
    <property type="match status" value="1"/>
</dbReference>
<name>A0A2R7Z036_9ACTN</name>
<evidence type="ECO:0000313" key="12">
    <source>
        <dbReference type="Proteomes" id="UP000244867"/>
    </source>
</evidence>
<dbReference type="Gene3D" id="3.30.70.80">
    <property type="entry name" value="Peptidase S8 propeptide/proteinase inhibitor I9"/>
    <property type="match status" value="1"/>
</dbReference>
<dbReference type="EMBL" id="PYXZ01000002">
    <property type="protein sequence ID" value="PUA81646.1"/>
    <property type="molecule type" value="Genomic_DNA"/>
</dbReference>
<dbReference type="Gene3D" id="3.40.50.200">
    <property type="entry name" value="Peptidase S8/S53 domain"/>
    <property type="match status" value="1"/>
</dbReference>
<evidence type="ECO:0000256" key="5">
    <source>
        <dbReference type="PIRSR" id="PIRSR615500-1"/>
    </source>
</evidence>
<gene>
    <name evidence="11" type="ORF">C7S10_06110</name>
</gene>
<dbReference type="CDD" id="cd02120">
    <property type="entry name" value="PA_subtilisin_like"/>
    <property type="match status" value="1"/>
</dbReference>
<evidence type="ECO:0008006" key="13">
    <source>
        <dbReference type="Google" id="ProtNLM"/>
    </source>
</evidence>
<comment type="caution">
    <text evidence="11">The sequence shown here is derived from an EMBL/GenBank/DDBJ whole genome shotgun (WGS) entry which is preliminary data.</text>
</comment>
<dbReference type="Gene3D" id="2.60.40.2310">
    <property type="match status" value="1"/>
</dbReference>
<dbReference type="PANTHER" id="PTHR10795">
    <property type="entry name" value="PROPROTEIN CONVERTASE SUBTILISIN/KEXIN"/>
    <property type="match status" value="1"/>
</dbReference>
<dbReference type="RefSeq" id="WP_108343538.1">
    <property type="nucleotide sequence ID" value="NZ_PYXZ01000002.1"/>
</dbReference>
<dbReference type="SUPFAM" id="SSF52743">
    <property type="entry name" value="Subtilisin-like"/>
    <property type="match status" value="1"/>
</dbReference>
<proteinExistence type="inferred from homology"/>
<dbReference type="Pfam" id="PF02225">
    <property type="entry name" value="PA"/>
    <property type="match status" value="1"/>
</dbReference>
<dbReference type="InterPro" id="IPR036852">
    <property type="entry name" value="Peptidase_S8/S53_dom_sf"/>
</dbReference>
<evidence type="ECO:0000256" key="4">
    <source>
        <dbReference type="ARBA" id="ARBA00022825"/>
    </source>
</evidence>
<organism evidence="11 12">
    <name type="scientific">Nocardioides currus</name>
    <dbReference type="NCBI Taxonomy" id="2133958"/>
    <lineage>
        <taxon>Bacteria</taxon>
        <taxon>Bacillati</taxon>
        <taxon>Actinomycetota</taxon>
        <taxon>Actinomycetes</taxon>
        <taxon>Propionibacteriales</taxon>
        <taxon>Nocardioidaceae</taxon>
        <taxon>Nocardioides</taxon>
    </lineage>
</organism>
<feature type="active site" description="Charge relay system" evidence="5 6">
    <location>
        <position position="227"/>
    </location>
</feature>
<evidence type="ECO:0000256" key="1">
    <source>
        <dbReference type="ARBA" id="ARBA00011073"/>
    </source>
</evidence>
<evidence type="ECO:0000259" key="8">
    <source>
        <dbReference type="Pfam" id="PF00082"/>
    </source>
</evidence>
<evidence type="ECO:0000256" key="2">
    <source>
        <dbReference type="ARBA" id="ARBA00022670"/>
    </source>
</evidence>
<dbReference type="Pfam" id="PF00082">
    <property type="entry name" value="Peptidase_S8"/>
    <property type="match status" value="1"/>
</dbReference>
<evidence type="ECO:0000313" key="11">
    <source>
        <dbReference type="EMBL" id="PUA81646.1"/>
    </source>
</evidence>
<dbReference type="InterPro" id="IPR015500">
    <property type="entry name" value="Peptidase_S8_subtilisin-rel"/>
</dbReference>
<feature type="signal peptide" evidence="7">
    <location>
        <begin position="1"/>
        <end position="38"/>
    </location>
</feature>
<reference evidence="11 12" key="1">
    <citation type="submission" date="2018-03" db="EMBL/GenBank/DDBJ databases">
        <authorList>
            <person name="Keele B.F."/>
        </authorList>
    </citation>
    <scope>NUCLEOTIDE SEQUENCE [LARGE SCALE GENOMIC DNA]</scope>
    <source>
        <strain evidence="11 12">IB-3</strain>
    </source>
</reference>
<feature type="active site" description="Charge relay system" evidence="5 6">
    <location>
        <position position="156"/>
    </location>
</feature>
<keyword evidence="12" id="KW-1185">Reference proteome</keyword>
<accession>A0A2R7Z036</accession>
<evidence type="ECO:0000259" key="10">
    <source>
        <dbReference type="Pfam" id="PF05922"/>
    </source>
</evidence>